<feature type="region of interest" description="Disordered" evidence="1">
    <location>
        <begin position="654"/>
        <end position="773"/>
    </location>
</feature>
<feature type="compositionally biased region" description="Low complexity" evidence="1">
    <location>
        <begin position="932"/>
        <end position="941"/>
    </location>
</feature>
<sequence length="1996" mass="216721">MGWSLERPKERLDQRSSIVSVIGFPGPHAGVIFRGCPTHWTSCASSPCFLLLLFVSTVLIPRSTTATVVYPPCPLLGYKTPLCSFPPSLSSGKHFGFFLGVPPLLSSSLLSLRLPSPSTHGQLSRSEDPNLNAAARHGACCFPPECTHVSTRPLSRTLCGAEQYAFGFALPSLCVSPWGLSHQGGRQRLCSSTFHRILPPRFKPHSGRRNVTSAASAHLFAWNRRGTEEKDTAEDDILDFVESGGAKDRSCQAKREISRRHQEIGLAIKAGNVEEAFRQLEKHLTSIVSVHHREHTGQNPASTRARGYHGVQVLASPRASPGCLSHRESSFSSPQLARNPCSSPSSATTSQCRKNTVAVPFVESASGVINLAASVGDFSVACRVLLLLEKFNLLSPLPSSVGSAFVAAAAAAGEAEAASKMLQIMHIQGIEMRRKAFAAIVSLLLSRGQGFLVLKQSGLLRMMKEQRCLPLPAHLLALLLQDAQGVRNQLERERRAARLLVSLLETGLETKNGKDRQEERFHFAENVVRRSGKYGNGTRGPPPARPTPPGPHGVDGSLQEEAGNAFATALQEAEMRCRQEVQKSTVRLRELLDASREVLGLLQHVTEHEEPLASAPAIQFCNALRDLDLPVAHVSHAVLRHEEGGDANRLPCLPSPLFLSEPEDGAPATNGPPAAAALQSTGPSSQVTGDASAGSSGQYGTGPYTCTTDETYEGNVGDDDGDSPPGKTGVKPTDTSTAAIRSATLLDDQPRGAGHYPSPRPSPDACSSPHTKCSPSFDFDGANSHLWRERERDRKGFGQQPRRYGVCTACGVHLRRIPLSANERRLLRVGVLKLSAMLQPRQLRALLAFEVNLSRVQGLWPSSARQRTPARREESVEETLPGVSRGVGEDPGGGTVQARQTDEAEASGEREAHTATGSDPSERPRKTGSARGTPGPTGLTPAPSPLRPVEPRFTIVLDAANIAYNRQNREDGVFSYAQIECVRRELISRGERPLIILPAAYFWGVRPATAPGLPAEFRGQRRSKPFNSLSRESWFRPHVFETQSATSGGTAGDQWQAPAGEDPIACRRGLCPFCRDEIVVPNRCKPSRRRRRDLLGRVATSEAARALRGHHSRGAHAGEPQLLGVGQDHACGSEAEEAFGNPDRMREPAWRSHLSRFLFAADACTGVSSSDGVPFSPGVLTNRQRVTCRDRALLNQWEREGCLFVCGLGAHDDHYHLLASLNAPATEGLWRRRIRVSPQAQQKWSTEGEANQGRKRRKAVDDPQGSLVDIDGADAHVQEGDSGTHGPSVGEGSVPRPSNLLREGDGPLAAVAPFGRAAADFPGGARPAASETESASPRIPHSLSNAMHAAEPTVKHDHSLHTKREDGAEGGEQREGGKREGAKDLAPAEHRAFLGYVWDSEDCEGDSGAHTERFENGPASPLDMSRGLFPLSLLTNDRFRDHRLSSQQRIPFRHWRQLALLPYAFQWGLSPHDGELQLSPTPSPFSPPLSLNVPASKRHDRQRRRERQAGATGDGRWCPGRSQAKRRRVAVPKEQEEDLGHVRFADASYPRDDENSASDISASVGLPDYEARSHSPSSRGSLLADVYPQAPLSPFADGSEELVAPCHDSRVEEETGNLRSFTRGGDASETAAFLSGAHWSPSGSRVAQRAFAASQTTSTGYQVPSRILGRRRASPSALFALSSPHASPVDSSSGSRSRKREGTSHFGEHPFGEKDTTLPQEPSWVYGGTGLSLRSYPDGEEKPSSFQQTSQSFPLLFVGMTKHVTQRMQVSTQRAKRSLLSSQRGLTSDRVATSSSGDGCWGGDRPLIFQHITELLQEYRRREKAGITSAPLDGTEGHHGSERPSTGDPPSGTGSEEREESLIWHVPLREEDEEEGFPDFSDSSVGFRSRGSHGPLADTLKRGEEGTATPPETHSARREERGGTETERDTFPSFEGTSRVGGADGDLKGETPFPDTTHAVEWRHQEALERSRTWLGIDLTPLHELLREREDFLVNN</sequence>
<dbReference type="PANTHER" id="PTHR13547">
    <property type="match status" value="1"/>
</dbReference>
<dbReference type="PANTHER" id="PTHR13547:SF1">
    <property type="entry name" value="MITOCHONDRIAL RIBONUCLEASE P CATALYTIC SUBUNIT"/>
    <property type="match status" value="1"/>
</dbReference>
<dbReference type="EMBL" id="LN714474">
    <property type="protein sequence ID" value="CEL64213.1"/>
    <property type="molecule type" value="Genomic_DNA"/>
</dbReference>
<feature type="region of interest" description="Disordered" evidence="1">
    <location>
        <begin position="531"/>
        <end position="558"/>
    </location>
</feature>
<feature type="compositionally biased region" description="Basic and acidic residues" evidence="1">
    <location>
        <begin position="1700"/>
        <end position="1716"/>
    </location>
</feature>
<feature type="compositionally biased region" description="Polar residues" evidence="1">
    <location>
        <begin position="330"/>
        <end position="349"/>
    </location>
</feature>
<feature type="compositionally biased region" description="Low complexity" evidence="1">
    <location>
        <begin position="1679"/>
        <end position="1695"/>
    </location>
</feature>
<dbReference type="GO" id="GO:0004526">
    <property type="term" value="F:ribonuclease P activity"/>
    <property type="evidence" value="ECO:0007669"/>
    <property type="project" value="TreeGrafter"/>
</dbReference>
<feature type="region of interest" description="Disordered" evidence="1">
    <location>
        <begin position="1828"/>
        <end position="1955"/>
    </location>
</feature>
<feature type="region of interest" description="Disordered" evidence="1">
    <location>
        <begin position="324"/>
        <end position="349"/>
    </location>
</feature>
<proteinExistence type="predicted"/>
<evidence type="ECO:0000256" key="1">
    <source>
        <dbReference type="SAM" id="MobiDB-lite"/>
    </source>
</evidence>
<feature type="region of interest" description="Disordered" evidence="1">
    <location>
        <begin position="1237"/>
        <end position="1306"/>
    </location>
</feature>
<feature type="region of interest" description="Disordered" evidence="1">
    <location>
        <begin position="1679"/>
        <end position="1723"/>
    </location>
</feature>
<organism evidence="2">
    <name type="scientific">Neospora caninum (strain Liverpool)</name>
    <dbReference type="NCBI Taxonomy" id="572307"/>
    <lineage>
        <taxon>Eukaryota</taxon>
        <taxon>Sar</taxon>
        <taxon>Alveolata</taxon>
        <taxon>Apicomplexa</taxon>
        <taxon>Conoidasida</taxon>
        <taxon>Coccidia</taxon>
        <taxon>Eucoccidiorida</taxon>
        <taxon>Eimeriorina</taxon>
        <taxon>Sarcocystidae</taxon>
        <taxon>Neospora</taxon>
    </lineage>
</organism>
<evidence type="ECO:0008006" key="3">
    <source>
        <dbReference type="Google" id="ProtNLM"/>
    </source>
</evidence>
<evidence type="ECO:0000313" key="2">
    <source>
        <dbReference type="EMBL" id="CEL64213.1"/>
    </source>
</evidence>
<feature type="compositionally biased region" description="Polar residues" evidence="1">
    <location>
        <begin position="678"/>
        <end position="709"/>
    </location>
</feature>
<feature type="compositionally biased region" description="Basic residues" evidence="1">
    <location>
        <begin position="1496"/>
        <end position="1506"/>
    </location>
</feature>
<feature type="compositionally biased region" description="Basic and acidic residues" evidence="1">
    <location>
        <begin position="1353"/>
        <end position="1386"/>
    </location>
</feature>
<feature type="region of interest" description="Disordered" evidence="1">
    <location>
        <begin position="1350"/>
        <end position="1386"/>
    </location>
</feature>
<protein>
    <recommendedName>
        <fullName evidence="3">RNase NYN domain-containing protein</fullName>
    </recommendedName>
</protein>
<gene>
    <name evidence="2" type="ORF">BN1204_001220</name>
</gene>
<feature type="compositionally biased region" description="Basic and acidic residues" evidence="1">
    <location>
        <begin position="1914"/>
        <end position="1930"/>
    </location>
</feature>
<dbReference type="Gene3D" id="3.40.50.11980">
    <property type="match status" value="1"/>
</dbReference>
<dbReference type="GO" id="GO:0001682">
    <property type="term" value="P:tRNA 5'-leader removal"/>
    <property type="evidence" value="ECO:0007669"/>
    <property type="project" value="TreeGrafter"/>
</dbReference>
<feature type="compositionally biased region" description="Polar residues" evidence="1">
    <location>
        <begin position="1238"/>
        <end position="1249"/>
    </location>
</feature>
<feature type="compositionally biased region" description="Pro residues" evidence="1">
    <location>
        <begin position="540"/>
        <end position="551"/>
    </location>
</feature>
<feature type="region of interest" description="Disordered" evidence="1">
    <location>
        <begin position="1476"/>
        <end position="1580"/>
    </location>
</feature>
<reference evidence="2" key="1">
    <citation type="journal article" date="2015" name="PLoS ONE">
        <title>Comprehensive Evaluation of Toxoplasma gondii VEG and Neospora caninum LIV Genomes with Tachyzoite Stage Transcriptome and Proteome Defines Novel Transcript Features.</title>
        <authorList>
            <person name="Ramaprasad A."/>
            <person name="Mourier T."/>
            <person name="Naeem R."/>
            <person name="Malas T.B."/>
            <person name="Moussa E."/>
            <person name="Panigrahi A."/>
            <person name="Vermont S.J."/>
            <person name="Otto T.D."/>
            <person name="Wastling J."/>
            <person name="Pain A."/>
        </authorList>
    </citation>
    <scope>NUCLEOTIDE SEQUENCE</scope>
    <source>
        <strain evidence="2">Liverpool</strain>
    </source>
</reference>
<name>A0A0F7U316_NEOCL</name>
<accession>A0A0F7U316</accession>
<feature type="region of interest" description="Disordered" evidence="1">
    <location>
        <begin position="861"/>
        <end position="948"/>
    </location>
</feature>
<feature type="compositionally biased region" description="Acidic residues" evidence="1">
    <location>
        <begin position="710"/>
        <end position="722"/>
    </location>
</feature>
<feature type="compositionally biased region" description="Basic and acidic residues" evidence="1">
    <location>
        <begin position="1531"/>
        <end position="1554"/>
    </location>
</feature>
<feature type="compositionally biased region" description="Low complexity" evidence="1">
    <location>
        <begin position="665"/>
        <end position="677"/>
    </location>
</feature>
<feature type="region of interest" description="Disordered" evidence="1">
    <location>
        <begin position="1775"/>
        <end position="1797"/>
    </location>
</feature>